<dbReference type="GO" id="GO:0016747">
    <property type="term" value="F:acyltransferase activity, transferring groups other than amino-acyl groups"/>
    <property type="evidence" value="ECO:0007669"/>
    <property type="project" value="InterPro"/>
</dbReference>
<feature type="transmembrane region" description="Helical" evidence="1">
    <location>
        <begin position="116"/>
        <end position="137"/>
    </location>
</feature>
<feature type="transmembrane region" description="Helical" evidence="1">
    <location>
        <begin position="76"/>
        <end position="96"/>
    </location>
</feature>
<dbReference type="Proteomes" id="UP000042738">
    <property type="component" value="Chromosome"/>
</dbReference>
<feature type="transmembrane region" description="Helical" evidence="1">
    <location>
        <begin position="149"/>
        <end position="168"/>
    </location>
</feature>
<feature type="transmembrane region" description="Helical" evidence="1">
    <location>
        <begin position="188"/>
        <end position="213"/>
    </location>
</feature>
<feature type="transmembrane region" description="Helical" evidence="1">
    <location>
        <begin position="247"/>
        <end position="267"/>
    </location>
</feature>
<dbReference type="GO" id="GO:0016020">
    <property type="term" value="C:membrane"/>
    <property type="evidence" value="ECO:0007669"/>
    <property type="project" value="TreeGrafter"/>
</dbReference>
<keyword evidence="1" id="KW-1133">Transmembrane helix</keyword>
<dbReference type="GeneID" id="93737227"/>
<dbReference type="EMBL" id="CP050855">
    <property type="protein sequence ID" value="QLH63525.1"/>
    <property type="molecule type" value="Genomic_DNA"/>
</dbReference>
<feature type="transmembrane region" description="Helical" evidence="1">
    <location>
        <begin position="225"/>
        <end position="241"/>
    </location>
</feature>
<name>A0A068ZD40_9GAMM</name>
<dbReference type="RefSeq" id="WP_082027032.1">
    <property type="nucleotide sequence ID" value="NZ_CAXKXZ010000004.1"/>
</dbReference>
<evidence type="ECO:0000313" key="4">
    <source>
        <dbReference type="Proteomes" id="UP000042738"/>
    </source>
</evidence>
<organism evidence="3 4">
    <name type="scientific">Serratia symbiotica</name>
    <dbReference type="NCBI Taxonomy" id="138074"/>
    <lineage>
        <taxon>Bacteria</taxon>
        <taxon>Pseudomonadati</taxon>
        <taxon>Pseudomonadota</taxon>
        <taxon>Gammaproteobacteria</taxon>
        <taxon>Enterobacterales</taxon>
        <taxon>Yersiniaceae</taxon>
        <taxon>Serratia</taxon>
    </lineage>
</organism>
<gene>
    <name evidence="3" type="ORF">SYMBAF_12060</name>
</gene>
<protein>
    <submittedName>
        <fullName evidence="3">Acyltransferase</fullName>
    </submittedName>
</protein>
<dbReference type="InterPro" id="IPR002656">
    <property type="entry name" value="Acyl_transf_3_dom"/>
</dbReference>
<feature type="domain" description="Acyltransferase 3" evidence="2">
    <location>
        <begin position="5"/>
        <end position="328"/>
    </location>
</feature>
<feature type="transmembrane region" description="Helical" evidence="1">
    <location>
        <begin position="7"/>
        <end position="24"/>
    </location>
</feature>
<dbReference type="AlphaFoldDB" id="A0A068ZD40"/>
<evidence type="ECO:0000256" key="1">
    <source>
        <dbReference type="SAM" id="Phobius"/>
    </source>
</evidence>
<evidence type="ECO:0000259" key="2">
    <source>
        <dbReference type="Pfam" id="PF01757"/>
    </source>
</evidence>
<accession>A0A068ZD40</accession>
<dbReference type="PANTHER" id="PTHR23028">
    <property type="entry name" value="ACETYLTRANSFERASE"/>
    <property type="match status" value="1"/>
</dbReference>
<sequence>MKEIKSLTGVRGIAAVYVVIYHIINPSESYFINNGYLGVDIFFVLSGYVLSYTHLQDFSSYFSIKKYFNFITSRFIRVWPLYFFWLIAMMILYMIMDVKFTFIETLSNLLLIQNWGLTKPILVVSWSLSIEIILYLILPFALYTLCNKFKLSLILFLSSISAIILLAYSDSEFFWGGQPERRGGLDYAYYHGFGTILRAFSDFYLGIFAFKIVHGKFSRIKKIKYHMVFDFVIFLWILFILSKNQPALIALTWPLLVGYITIENTLFYKILGGKVVRHLGVISYSIYLSHPFLVIFLDHYFHFGIINSQVRIKPYQAVLILSLVYLLALFSYYTIEKNIKTIIKKSPLSSN</sequence>
<keyword evidence="1" id="KW-0472">Membrane</keyword>
<proteinExistence type="predicted"/>
<dbReference type="STRING" id="138074.SYMBAF_90081"/>
<dbReference type="GO" id="GO:0000271">
    <property type="term" value="P:polysaccharide biosynthetic process"/>
    <property type="evidence" value="ECO:0007669"/>
    <property type="project" value="TreeGrafter"/>
</dbReference>
<keyword evidence="3" id="KW-0012">Acyltransferase</keyword>
<keyword evidence="1" id="KW-0812">Transmembrane</keyword>
<feature type="transmembrane region" description="Helical" evidence="1">
    <location>
        <begin position="317"/>
        <end position="335"/>
    </location>
</feature>
<dbReference type="InterPro" id="IPR050879">
    <property type="entry name" value="Acyltransferase_3"/>
</dbReference>
<dbReference type="PANTHER" id="PTHR23028:SF53">
    <property type="entry name" value="ACYL_TRANSF_3 DOMAIN-CONTAINING PROTEIN"/>
    <property type="match status" value="1"/>
</dbReference>
<feature type="transmembrane region" description="Helical" evidence="1">
    <location>
        <begin position="36"/>
        <end position="55"/>
    </location>
</feature>
<evidence type="ECO:0000313" key="3">
    <source>
        <dbReference type="EMBL" id="QLH63525.1"/>
    </source>
</evidence>
<feature type="transmembrane region" description="Helical" evidence="1">
    <location>
        <begin position="279"/>
        <end position="297"/>
    </location>
</feature>
<keyword evidence="3" id="KW-0808">Transferase</keyword>
<reference evidence="3 4" key="1">
    <citation type="journal article" date="2014" name="Genome Announc.">
        <title>Whole-Genome Sequence of Serratia symbiotica Strain CWBI-2.3T, a Free-Living Symbiont of the Black Bean Aphid Aphis fabae.</title>
        <authorList>
            <person name="Foray V."/>
            <person name="Grigorescu A.S."/>
            <person name="Sabri A."/>
            <person name="Haubruge E."/>
            <person name="Lognay G."/>
            <person name="Francis F."/>
            <person name="Fauconnier M.L."/>
            <person name="Hance T."/>
            <person name="Thonart P."/>
        </authorList>
    </citation>
    <scope>NUCLEOTIDE SEQUENCE [LARGE SCALE GENOMIC DNA]</scope>
    <source>
        <strain evidence="3">CWBI-2.3</strain>
    </source>
</reference>
<dbReference type="Pfam" id="PF01757">
    <property type="entry name" value="Acyl_transf_3"/>
    <property type="match status" value="1"/>
</dbReference>